<feature type="region of interest" description="Disordered" evidence="8">
    <location>
        <begin position="440"/>
        <end position="513"/>
    </location>
</feature>
<feature type="coiled-coil region" evidence="7">
    <location>
        <begin position="1161"/>
        <end position="1259"/>
    </location>
</feature>
<proteinExistence type="predicted"/>
<feature type="region of interest" description="Disordered" evidence="8">
    <location>
        <begin position="149"/>
        <end position="370"/>
    </location>
</feature>
<sequence length="2393" mass="267260">MMSSKDNACRKFQANIFNKSKCQNCFKPRESHLLNAEDLSQAKPIYGGWLLLAPEGTNFDNPGHRSRKWQRRFFILYEHGLLRYALDEMPSTLPQGTINMSRCSAVLDAEPQTGHSHALCIRTPDTQHFIRAESKEAIHGWQESLEGFIRTNKHNQKKKKRKDVPQETGRAKGTVMISNGGEAGGTQPRDAPCSRPAGWQEQRGRTAVPCSHSAPSLHQPECGPLLQSSSSSGSLRDHSKQGSLNGSRKERAESGYFSLEKPKPDSQPPQRPRHLPLSSPSGPEGPHRYPSSDPDPLTSPLPPDSLRSNGTSTFSASLTSLDSDLSPATPKSPTAPTIVTTPPAAKTRRRRTRAGSGAAAAAGAGGAGGRAPVSYASLADVPKAKRLTQRLALSAHRKRLEQRARSPGREEVARLFGLERRRPQVIEKFEMLEGDGVEHVETSCASSSSGPPSSSCSSNSASRQGRIERRHVAKNQMMSLDASTERSMPDVSRSSLFSSRRAKSLDRKAPESSVTPDLLNFKKGWMTKPHEDGTWRKHWFVLTDQSLRFFRDSIAEEAADLDGEIDLSTCYDVTEFPVPRNYGFQVHTKEGPFTLCAMTSGIRRSWMQALRQSARPAAAPDVTRTLPGEKADVGAALGFCPPPLPEVRPGAESPATGGTVPSGSGCGSEPRKRIWNRRHGGCRNALDWAEIYPGLAQENCTAPPGGHPKGSTDAVDGGSTASPDSSSSCPAFPGSSLPVAEEAREGERGRRRSEGRPCFQVASAPTTPAFTRPIAAPASRVGGDGQEVGQLPGDVPDVRVEIEQQWLQTAPLGSQLEQVQLELSRLQEHNGLLQEQLREGQSRGRSDREGYVLQSGFPLCSSGCADSCRQLNRLKQDQQLQPEGRQQDPSAQQAQVLEPTVSEAEIQALRAQLTDTAAELLARERAVSEALGETALERERFQDQREEWAHSERTLRVQLRDTEDRLRDVEACLLEKSQALRDLERQQALQQDYGKEVQNLQESLSEVTARLVAAQETQALKEESLETSRDLPHESWDKERQCLMERLAEVEARRHELEDQLRTAELQGERGDLVHRLEEQLATKTDAIQDLTEMTRRLTDEKDQLTCRCQELLNQITEADNEVSKLQSRLAVEETDYCSLDRSYHKLYEEFQRISQVLWEKEEEIQEVKEIYERQAEMKEKDLNEALVKLAALECRLEETQLKLQAKEEAVCRVSQGSMEPCAAERDLGGELTAAENRIAELEQELSSMRLAYTALQRDCSTVQGDPYVQESSSKQDKLTDAIHPEDIGKINNPSLIDHDPSEENGSSDTLLESVASAGGAMDTEKFIGIINTLENKLYSSEEKLKDITLKLEEQEGLKTEAVKEQRTQWAELEAELCLTLSECMSRECRLYAQLQDDLDERRTFGKEADCRVSAENGACAKALACLELSREKVQSILRGRQEGCAETQSHTLSEIEAELCNATLHIRRGGNGLEEQKLDHQGTRNLGMKENKVSGLDRIELSAHMLEFEALVLKKMALSVRNPISDLLQGLREIHQEAENLKRGNESYVAIIYADVVARKLMVECEFWAEVDKLEVQTEEPEDWLQSVRDSAEENSDVTSSNCVQTDLANSIQNLKSFYDEKFRKLQSELLEAHANLKRREVALKEVVSASKRAGFGRLGQGLSDEIDRSQGTTLADISPPELAPYLEQITMEEARDLAEEIVSQHLQRDVLICHVEAVDSPRVGQERLATELQLQAEVLQRLSRELEATYETEMGSVRPCLINVLHNKHYKPAGNVASSTLSMQETTIPFVACKPSMGQERDMKQCNGARQSTGGPCQEYDPSIGAAHEGCITSLQEECQSLTQALAGLREENHALRQEVSHYAGELSQRREQTERMEERFQAEAEELKALYEMEIGEAEQRMTANELSLMEKMADCQQKLEVLLLDIEGMEDRHEEHVRKLEAQSQGRMEELHWAHREEVERMQSQHTQSLRTLLDALDRLQAKHPEDSPLPELAVPPLDQAMLPHDQAPSHHDQAPSPHDQAPPLHDQAPPTEGQAGETGTVELDSTTVLRQRIQELEMQVNSMQDQLGNKTPGEDVSSLKEKYQKDLENLKATCERGFAEMEETHLKVIEEIQRQHQREVAHLREERERLLAEETAATISALESMKNAHRKELEKTQRSQLNGANADVQALTQQYREELQSVQRELEVLSEQYSQKCLENAHLAQALESERQALSQCQRENQELSVHIQELNERLTVEITRMRSCLSGEGSPAQAQGKDLYELEVLLRVKDSEIQYLKQEVHSLKDELQSVLKDKKYVSDKYKDIYTELSVVKAKADCDVSKLKQQLRVAAEALGERVAEAPPTAPAYDILKSKSSPDFLKKEYSGFSRQIGGVRSKGSDVERVSLDS</sequence>
<feature type="region of interest" description="Disordered" evidence="8">
    <location>
        <begin position="699"/>
        <end position="786"/>
    </location>
</feature>
<feature type="compositionally biased region" description="Polar residues" evidence="8">
    <location>
        <begin position="489"/>
        <end position="498"/>
    </location>
</feature>
<evidence type="ECO:0000256" key="3">
    <source>
        <dbReference type="ARBA" id="ARBA00022553"/>
    </source>
</evidence>
<protein>
    <recommendedName>
        <fullName evidence="9">PH domain-containing protein</fullName>
    </recommendedName>
</protein>
<evidence type="ECO:0000256" key="8">
    <source>
        <dbReference type="SAM" id="MobiDB-lite"/>
    </source>
</evidence>
<reference evidence="10" key="1">
    <citation type="submission" date="2021-01" db="EMBL/GenBank/DDBJ databases">
        <title>A chromosome-scale assembly of European eel, Anguilla anguilla.</title>
        <authorList>
            <person name="Henkel C."/>
            <person name="Jong-Raadsen S.A."/>
            <person name="Dufour S."/>
            <person name="Weltzien F.-A."/>
            <person name="Palstra A.P."/>
            <person name="Pelster B."/>
            <person name="Spaink H.P."/>
            <person name="Van Den Thillart G.E."/>
            <person name="Jansen H."/>
            <person name="Zahm M."/>
            <person name="Klopp C."/>
            <person name="Cedric C."/>
            <person name="Louis A."/>
            <person name="Berthelot C."/>
            <person name="Parey E."/>
            <person name="Roest Crollius H."/>
            <person name="Montfort J."/>
            <person name="Robinson-Rechavi M."/>
            <person name="Bucao C."/>
            <person name="Bouchez O."/>
            <person name="Gislard M."/>
            <person name="Lluch J."/>
            <person name="Milhes M."/>
            <person name="Lampietro C."/>
            <person name="Lopez Roques C."/>
            <person name="Donnadieu C."/>
            <person name="Braasch I."/>
            <person name="Desvignes T."/>
            <person name="Postlethwait J."/>
            <person name="Bobe J."/>
            <person name="Guiguen Y."/>
            <person name="Dirks R."/>
        </authorList>
    </citation>
    <scope>NUCLEOTIDE SEQUENCE</scope>
    <source>
        <strain evidence="10">Tag_6206</strain>
        <tissue evidence="10">Liver</tissue>
    </source>
</reference>
<dbReference type="SMART" id="SM00233">
    <property type="entry name" value="PH"/>
    <property type="match status" value="2"/>
</dbReference>
<dbReference type="PROSITE" id="PS50003">
    <property type="entry name" value="PH_DOMAIN"/>
    <property type="match status" value="2"/>
</dbReference>
<feature type="compositionally biased region" description="Low complexity" evidence="8">
    <location>
        <begin position="716"/>
        <end position="736"/>
    </location>
</feature>
<name>A0A9D3LJY2_ANGAN</name>
<comment type="subcellular location">
    <subcellularLocation>
        <location evidence="1">Cytoplasm</location>
        <location evidence="1">Cytoskeleton</location>
    </subcellularLocation>
</comment>
<dbReference type="Gene3D" id="2.30.29.30">
    <property type="entry name" value="Pleckstrin-homology domain (PH domain)/Phosphotyrosine-binding domain (PTB)"/>
    <property type="match status" value="2"/>
</dbReference>
<dbReference type="CDD" id="cd01236">
    <property type="entry name" value="PH_RIP"/>
    <property type="match status" value="1"/>
</dbReference>
<evidence type="ECO:0000256" key="4">
    <source>
        <dbReference type="ARBA" id="ARBA00023054"/>
    </source>
</evidence>
<feature type="coiled-coil region" evidence="7">
    <location>
        <begin position="1834"/>
        <end position="1936"/>
    </location>
</feature>
<feature type="region of interest" description="Disordered" evidence="8">
    <location>
        <begin position="1266"/>
        <end position="1309"/>
    </location>
</feature>
<feature type="compositionally biased region" description="Basic and acidic residues" evidence="8">
    <location>
        <begin position="1274"/>
        <end position="1289"/>
    </location>
</feature>
<keyword evidence="2" id="KW-0963">Cytoplasm</keyword>
<feature type="compositionally biased region" description="Basic and acidic residues" evidence="8">
    <location>
        <begin position="741"/>
        <end position="755"/>
    </location>
</feature>
<dbReference type="Proteomes" id="UP001044222">
    <property type="component" value="Chromosome 17"/>
</dbReference>
<dbReference type="GO" id="GO:0015629">
    <property type="term" value="C:actin cytoskeleton"/>
    <property type="evidence" value="ECO:0007669"/>
    <property type="project" value="UniProtKB-ARBA"/>
</dbReference>
<feature type="region of interest" description="Disordered" evidence="8">
    <location>
        <begin position="878"/>
        <end position="897"/>
    </location>
</feature>
<evidence type="ECO:0000256" key="2">
    <source>
        <dbReference type="ARBA" id="ARBA00022490"/>
    </source>
</evidence>
<feature type="coiled-coil region" evidence="7">
    <location>
        <begin position="966"/>
        <end position="1136"/>
    </location>
</feature>
<keyword evidence="3" id="KW-0597">Phosphoprotein</keyword>
<evidence type="ECO:0000256" key="1">
    <source>
        <dbReference type="ARBA" id="ARBA00004245"/>
    </source>
</evidence>
<keyword evidence="11" id="KW-1185">Reference proteome</keyword>
<dbReference type="PANTHER" id="PTHR17271">
    <property type="entry name" value="PLECKSTRIN HOMOLOGY PH DOMAIN-CONTAINING PROTEIN"/>
    <property type="match status" value="1"/>
</dbReference>
<feature type="region of interest" description="Disordered" evidence="8">
    <location>
        <begin position="2006"/>
        <end position="2045"/>
    </location>
</feature>
<feature type="compositionally biased region" description="Basic residues" evidence="8">
    <location>
        <begin position="151"/>
        <end position="162"/>
    </location>
</feature>
<dbReference type="PANTHER" id="PTHR17271:SF9">
    <property type="entry name" value="MYOSIN PHOSPHATASE RHO-INTERACTING PROTEIN"/>
    <property type="match status" value="1"/>
</dbReference>
<dbReference type="InterPro" id="IPR052223">
    <property type="entry name" value="Actin_Cytoskeleton_Reg"/>
</dbReference>
<feature type="compositionally biased region" description="Low complexity" evidence="8">
    <location>
        <begin position="311"/>
        <end position="345"/>
    </location>
</feature>
<gene>
    <name evidence="10" type="ORF">ANANG_G00290440</name>
</gene>
<evidence type="ECO:0000256" key="6">
    <source>
        <dbReference type="ARBA" id="ARBA00023212"/>
    </source>
</evidence>
<feature type="compositionally biased region" description="Low complexity" evidence="8">
    <location>
        <begin position="275"/>
        <end position="284"/>
    </location>
</feature>
<evidence type="ECO:0000313" key="10">
    <source>
        <dbReference type="EMBL" id="KAG5832367.1"/>
    </source>
</evidence>
<dbReference type="InterPro" id="IPR011993">
    <property type="entry name" value="PH-like_dom_sf"/>
</dbReference>
<feature type="domain" description="PH" evidence="9">
    <location>
        <begin position="519"/>
        <end position="615"/>
    </location>
</feature>
<dbReference type="InterPro" id="IPR001849">
    <property type="entry name" value="PH_domain"/>
</dbReference>
<evidence type="ECO:0000256" key="5">
    <source>
        <dbReference type="ARBA" id="ARBA00023203"/>
    </source>
</evidence>
<feature type="region of interest" description="Disordered" evidence="8">
    <location>
        <begin position="643"/>
        <end position="674"/>
    </location>
</feature>
<keyword evidence="4 7" id="KW-0175">Coiled coil</keyword>
<comment type="caution">
    <text evidence="10">The sequence shown here is derived from an EMBL/GenBank/DDBJ whole genome shotgun (WGS) entry which is preliminary data.</text>
</comment>
<evidence type="ECO:0000256" key="7">
    <source>
        <dbReference type="SAM" id="Coils"/>
    </source>
</evidence>
<feature type="compositionally biased region" description="Low complexity" evidence="8">
    <location>
        <begin position="443"/>
        <end position="462"/>
    </location>
</feature>
<keyword evidence="6" id="KW-0206">Cytoskeleton</keyword>
<dbReference type="GO" id="GO:0051015">
    <property type="term" value="F:actin filament binding"/>
    <property type="evidence" value="ECO:0007669"/>
    <property type="project" value="TreeGrafter"/>
</dbReference>
<accession>A0A9D3LJY2</accession>
<keyword evidence="5" id="KW-0009">Actin-binding</keyword>
<dbReference type="FunFam" id="2.30.29.30:FF:000133">
    <property type="entry name" value="myosin phosphatase Rho-interacting protein isoform X1"/>
    <property type="match status" value="1"/>
</dbReference>
<evidence type="ECO:0000259" key="9">
    <source>
        <dbReference type="PROSITE" id="PS50003"/>
    </source>
</evidence>
<feature type="coiled-coil region" evidence="7">
    <location>
        <begin position="2051"/>
        <end position="2239"/>
    </location>
</feature>
<feature type="domain" description="PH" evidence="9">
    <location>
        <begin position="43"/>
        <end position="150"/>
    </location>
</feature>
<organism evidence="10 11">
    <name type="scientific">Anguilla anguilla</name>
    <name type="common">European freshwater eel</name>
    <name type="synonym">Muraena anguilla</name>
    <dbReference type="NCBI Taxonomy" id="7936"/>
    <lineage>
        <taxon>Eukaryota</taxon>
        <taxon>Metazoa</taxon>
        <taxon>Chordata</taxon>
        <taxon>Craniata</taxon>
        <taxon>Vertebrata</taxon>
        <taxon>Euteleostomi</taxon>
        <taxon>Actinopterygii</taxon>
        <taxon>Neopterygii</taxon>
        <taxon>Teleostei</taxon>
        <taxon>Anguilliformes</taxon>
        <taxon>Anguillidae</taxon>
        <taxon>Anguilla</taxon>
    </lineage>
</organism>
<dbReference type="SUPFAM" id="SSF50729">
    <property type="entry name" value="PH domain-like"/>
    <property type="match status" value="2"/>
</dbReference>
<evidence type="ECO:0000313" key="11">
    <source>
        <dbReference type="Proteomes" id="UP001044222"/>
    </source>
</evidence>
<dbReference type="Pfam" id="PF00169">
    <property type="entry name" value="PH"/>
    <property type="match status" value="2"/>
</dbReference>
<dbReference type="EMBL" id="JAFIRN010000017">
    <property type="protein sequence ID" value="KAG5832367.1"/>
    <property type="molecule type" value="Genomic_DNA"/>
</dbReference>